<dbReference type="PROSITE" id="PS50090">
    <property type="entry name" value="MYB_LIKE"/>
    <property type="match status" value="2"/>
</dbReference>
<evidence type="ECO:0000256" key="3">
    <source>
        <dbReference type="ARBA" id="ARBA00023015"/>
    </source>
</evidence>
<sequence length="277" mass="30545">MGRVHPCCSEEKKVRKGLWSPEEDERLASHIARFGVSCWSSIPELAGLQRCGKSCRLRWMNYLRPDLKRGRFSQQEEDLIIALHKALGNRCSFDHCVHSWSQIAARLPGRSDNEIKNFWNARLRKKLRQREASSTGGTNKDPATSHRRRGGEDDRTTQPTAVFSRPFQLQARKDQPRPAGYVAGRAAGTSYDNDSHAAGSSVFVDAAAVTSGDAVLAAAESVAPSPTSTASACTEARGCDDGFLKAMVDDASFLFGDFYLDGNNDGSNSFWERHVFS</sequence>
<evidence type="ECO:0000259" key="9">
    <source>
        <dbReference type="PROSITE" id="PS51294"/>
    </source>
</evidence>
<keyword evidence="4" id="KW-0238">DNA-binding</keyword>
<dbReference type="PROSITE" id="PS51294">
    <property type="entry name" value="HTH_MYB"/>
    <property type="match status" value="2"/>
</dbReference>
<dbReference type="PANTHER" id="PTHR47997:SF95">
    <property type="entry name" value="TRANSCRIPTION FACTOR MYB86"/>
    <property type="match status" value="1"/>
</dbReference>
<evidence type="ECO:0000256" key="7">
    <source>
        <dbReference type="SAM" id="MobiDB-lite"/>
    </source>
</evidence>
<comment type="caution">
    <text evidence="10">The sequence shown here is derived from an EMBL/GenBank/DDBJ whole genome shotgun (WGS) entry which is preliminary data.</text>
</comment>
<keyword evidence="2" id="KW-0677">Repeat</keyword>
<name>A0A1E5VYS4_9POAL</name>
<proteinExistence type="predicted"/>
<dbReference type="SMART" id="SM00717">
    <property type="entry name" value="SANT"/>
    <property type="match status" value="2"/>
</dbReference>
<keyword evidence="6" id="KW-0539">Nucleus</keyword>
<dbReference type="FunFam" id="1.10.10.60:FF:000158">
    <property type="entry name" value="MYB transcription factor"/>
    <property type="match status" value="1"/>
</dbReference>
<keyword evidence="3" id="KW-0805">Transcription regulation</keyword>
<dbReference type="PANTHER" id="PTHR47997">
    <property type="entry name" value="MYB DOMAIN PROTEIN 55"/>
    <property type="match status" value="1"/>
</dbReference>
<dbReference type="SUPFAM" id="SSF46689">
    <property type="entry name" value="Homeodomain-like"/>
    <property type="match status" value="1"/>
</dbReference>
<organism evidence="10 11">
    <name type="scientific">Dichanthelium oligosanthes</name>
    <dbReference type="NCBI Taxonomy" id="888268"/>
    <lineage>
        <taxon>Eukaryota</taxon>
        <taxon>Viridiplantae</taxon>
        <taxon>Streptophyta</taxon>
        <taxon>Embryophyta</taxon>
        <taxon>Tracheophyta</taxon>
        <taxon>Spermatophyta</taxon>
        <taxon>Magnoliopsida</taxon>
        <taxon>Liliopsida</taxon>
        <taxon>Poales</taxon>
        <taxon>Poaceae</taxon>
        <taxon>PACMAD clade</taxon>
        <taxon>Panicoideae</taxon>
        <taxon>Panicodae</taxon>
        <taxon>Paniceae</taxon>
        <taxon>Dichantheliinae</taxon>
        <taxon>Dichanthelium</taxon>
    </lineage>
</organism>
<dbReference type="Pfam" id="PF00249">
    <property type="entry name" value="Myb_DNA-binding"/>
    <property type="match status" value="2"/>
</dbReference>
<evidence type="ECO:0000313" key="11">
    <source>
        <dbReference type="Proteomes" id="UP000095767"/>
    </source>
</evidence>
<feature type="region of interest" description="Disordered" evidence="7">
    <location>
        <begin position="128"/>
        <end position="181"/>
    </location>
</feature>
<evidence type="ECO:0000256" key="1">
    <source>
        <dbReference type="ARBA" id="ARBA00004123"/>
    </source>
</evidence>
<dbReference type="STRING" id="888268.A0A1E5VYS4"/>
<dbReference type="Proteomes" id="UP000095767">
    <property type="component" value="Unassembled WGS sequence"/>
</dbReference>
<dbReference type="InterPro" id="IPR001005">
    <property type="entry name" value="SANT/Myb"/>
</dbReference>
<protein>
    <submittedName>
        <fullName evidence="10">Transcription factor MYB86</fullName>
    </submittedName>
</protein>
<feature type="domain" description="Myb-like" evidence="8">
    <location>
        <begin position="11"/>
        <end position="63"/>
    </location>
</feature>
<feature type="domain" description="HTH myb-type" evidence="9">
    <location>
        <begin position="68"/>
        <end position="127"/>
    </location>
</feature>
<accession>A0A1E5VYS4</accession>
<dbReference type="OrthoDB" id="2143914at2759"/>
<comment type="subcellular location">
    <subcellularLocation>
        <location evidence="1">Nucleus</location>
    </subcellularLocation>
</comment>
<dbReference type="InterPro" id="IPR009057">
    <property type="entry name" value="Homeodomain-like_sf"/>
</dbReference>
<keyword evidence="5" id="KW-0804">Transcription</keyword>
<dbReference type="EMBL" id="LWDX02025971">
    <property type="protein sequence ID" value="OEL30256.1"/>
    <property type="molecule type" value="Genomic_DNA"/>
</dbReference>
<evidence type="ECO:0000256" key="6">
    <source>
        <dbReference type="ARBA" id="ARBA00023242"/>
    </source>
</evidence>
<dbReference type="CDD" id="cd00167">
    <property type="entry name" value="SANT"/>
    <property type="match status" value="2"/>
</dbReference>
<dbReference type="InterPro" id="IPR051953">
    <property type="entry name" value="Plant_SW-associated_TFs"/>
</dbReference>
<evidence type="ECO:0000259" key="8">
    <source>
        <dbReference type="PROSITE" id="PS50090"/>
    </source>
</evidence>
<dbReference type="GO" id="GO:0003677">
    <property type="term" value="F:DNA binding"/>
    <property type="evidence" value="ECO:0007669"/>
    <property type="project" value="UniProtKB-KW"/>
</dbReference>
<gene>
    <name evidence="10" type="ORF">BAE44_0008725</name>
</gene>
<dbReference type="InterPro" id="IPR017930">
    <property type="entry name" value="Myb_dom"/>
</dbReference>
<reference evidence="10 11" key="1">
    <citation type="submission" date="2016-09" db="EMBL/GenBank/DDBJ databases">
        <title>The draft genome of Dichanthelium oligosanthes: A C3 panicoid grass species.</title>
        <authorList>
            <person name="Studer A.J."/>
            <person name="Schnable J.C."/>
            <person name="Brutnell T.P."/>
        </authorList>
    </citation>
    <scope>NUCLEOTIDE SEQUENCE [LARGE SCALE GENOMIC DNA]</scope>
    <source>
        <strain evidence="11">cv. Kellogg 1175</strain>
        <tissue evidence="10">Leaf</tissue>
    </source>
</reference>
<feature type="domain" description="HTH myb-type" evidence="9">
    <location>
        <begin position="11"/>
        <end position="67"/>
    </location>
</feature>
<evidence type="ECO:0000313" key="10">
    <source>
        <dbReference type="EMBL" id="OEL30256.1"/>
    </source>
</evidence>
<evidence type="ECO:0000256" key="5">
    <source>
        <dbReference type="ARBA" id="ARBA00023163"/>
    </source>
</evidence>
<evidence type="ECO:0000256" key="4">
    <source>
        <dbReference type="ARBA" id="ARBA00023125"/>
    </source>
</evidence>
<dbReference type="AlphaFoldDB" id="A0A1E5VYS4"/>
<keyword evidence="11" id="KW-1185">Reference proteome</keyword>
<feature type="domain" description="Myb-like" evidence="8">
    <location>
        <begin position="64"/>
        <end position="123"/>
    </location>
</feature>
<dbReference type="GO" id="GO:0005634">
    <property type="term" value="C:nucleus"/>
    <property type="evidence" value="ECO:0007669"/>
    <property type="project" value="UniProtKB-SubCell"/>
</dbReference>
<dbReference type="Gene3D" id="1.10.10.60">
    <property type="entry name" value="Homeodomain-like"/>
    <property type="match status" value="2"/>
</dbReference>
<evidence type="ECO:0000256" key="2">
    <source>
        <dbReference type="ARBA" id="ARBA00022737"/>
    </source>
</evidence>
<feature type="compositionally biased region" description="Polar residues" evidence="7">
    <location>
        <begin position="132"/>
        <end position="142"/>
    </location>
</feature>